<organism evidence="4 5">
    <name type="scientific">Polytolypa hystricis (strain UAMH7299)</name>
    <dbReference type="NCBI Taxonomy" id="1447883"/>
    <lineage>
        <taxon>Eukaryota</taxon>
        <taxon>Fungi</taxon>
        <taxon>Dikarya</taxon>
        <taxon>Ascomycota</taxon>
        <taxon>Pezizomycotina</taxon>
        <taxon>Eurotiomycetes</taxon>
        <taxon>Eurotiomycetidae</taxon>
        <taxon>Onygenales</taxon>
        <taxon>Onygenales incertae sedis</taxon>
        <taxon>Polytolypa</taxon>
    </lineage>
</organism>
<dbReference type="PROSITE" id="PS50088">
    <property type="entry name" value="ANK_REPEAT"/>
    <property type="match status" value="2"/>
</dbReference>
<dbReference type="Gene3D" id="1.25.40.20">
    <property type="entry name" value="Ankyrin repeat-containing domain"/>
    <property type="match status" value="1"/>
</dbReference>
<keyword evidence="2 3" id="KW-0040">ANK repeat</keyword>
<keyword evidence="5" id="KW-1185">Reference proteome</keyword>
<evidence type="ECO:0000313" key="4">
    <source>
        <dbReference type="EMBL" id="PGH20077.1"/>
    </source>
</evidence>
<dbReference type="EMBL" id="PDNA01000043">
    <property type="protein sequence ID" value="PGH20077.1"/>
    <property type="molecule type" value="Genomic_DNA"/>
</dbReference>
<dbReference type="Pfam" id="PF12796">
    <property type="entry name" value="Ank_2"/>
    <property type="match status" value="1"/>
</dbReference>
<dbReference type="PANTHER" id="PTHR24198:SF165">
    <property type="entry name" value="ANKYRIN REPEAT-CONTAINING PROTEIN-RELATED"/>
    <property type="match status" value="1"/>
</dbReference>
<dbReference type="SUPFAM" id="SSF48403">
    <property type="entry name" value="Ankyrin repeat"/>
    <property type="match status" value="1"/>
</dbReference>
<sequence length="264" mass="29052">MPFEPTDDLVRTEYVTLASGYRISTTSVSPLLQELEAACQSGAADQVQQILERITPLPAHIPGKAQSYLARCLGVAVEQQHHHIVRAMLQRGFLPYLLSNSGIHAAFQTRNTSMLKTFIECGWDVNETGPDMSMRPLLRHAVNDALLRSFLLAHGGNPNTQNSRGLTTLETAAQWSSADVVKELLDYGGDPTADDCLIHAAEVGRLDIAKLFVERGANVNALEKVLPHPWGQRRRRTALDAAIQTNNLEMVEWLEAHGATARNV</sequence>
<evidence type="ECO:0000313" key="5">
    <source>
        <dbReference type="Proteomes" id="UP000224634"/>
    </source>
</evidence>
<evidence type="ECO:0000256" key="1">
    <source>
        <dbReference type="ARBA" id="ARBA00022737"/>
    </source>
</evidence>
<accession>A0A2B7YHI3</accession>
<dbReference type="Proteomes" id="UP000224634">
    <property type="component" value="Unassembled WGS sequence"/>
</dbReference>
<feature type="repeat" description="ANK" evidence="3">
    <location>
        <begin position="164"/>
        <end position="196"/>
    </location>
</feature>
<comment type="caution">
    <text evidence="4">The sequence shown here is derived from an EMBL/GenBank/DDBJ whole genome shotgun (WGS) entry which is preliminary data.</text>
</comment>
<dbReference type="STRING" id="1447883.A0A2B7YHI3"/>
<dbReference type="InterPro" id="IPR036770">
    <property type="entry name" value="Ankyrin_rpt-contain_sf"/>
</dbReference>
<dbReference type="SMART" id="SM00248">
    <property type="entry name" value="ANK"/>
    <property type="match status" value="5"/>
</dbReference>
<dbReference type="AlphaFoldDB" id="A0A2B7YHI3"/>
<feature type="repeat" description="ANK" evidence="3">
    <location>
        <begin position="192"/>
        <end position="224"/>
    </location>
</feature>
<dbReference type="InterPro" id="IPR002110">
    <property type="entry name" value="Ankyrin_rpt"/>
</dbReference>
<dbReference type="PROSITE" id="PS50297">
    <property type="entry name" value="ANK_REP_REGION"/>
    <property type="match status" value="1"/>
</dbReference>
<protein>
    <submittedName>
        <fullName evidence="4">Uncharacterized protein</fullName>
    </submittedName>
</protein>
<dbReference type="PANTHER" id="PTHR24198">
    <property type="entry name" value="ANKYRIN REPEAT AND PROTEIN KINASE DOMAIN-CONTAINING PROTEIN"/>
    <property type="match status" value="1"/>
</dbReference>
<gene>
    <name evidence="4" type="ORF">AJ80_03727</name>
</gene>
<proteinExistence type="predicted"/>
<reference evidence="4 5" key="1">
    <citation type="submission" date="2017-10" db="EMBL/GenBank/DDBJ databases">
        <title>Comparative genomics in systemic dimorphic fungi from Ajellomycetaceae.</title>
        <authorList>
            <person name="Munoz J.F."/>
            <person name="Mcewen J.G."/>
            <person name="Clay O.K."/>
            <person name="Cuomo C.A."/>
        </authorList>
    </citation>
    <scope>NUCLEOTIDE SEQUENCE [LARGE SCALE GENOMIC DNA]</scope>
    <source>
        <strain evidence="4 5">UAMH7299</strain>
    </source>
</reference>
<dbReference type="OrthoDB" id="426293at2759"/>
<evidence type="ECO:0000256" key="2">
    <source>
        <dbReference type="ARBA" id="ARBA00023043"/>
    </source>
</evidence>
<name>A0A2B7YHI3_POLH7</name>
<keyword evidence="1" id="KW-0677">Repeat</keyword>
<evidence type="ECO:0000256" key="3">
    <source>
        <dbReference type="PROSITE-ProRule" id="PRU00023"/>
    </source>
</evidence>